<dbReference type="EMBL" id="CAICTM010003717">
    <property type="protein sequence ID" value="CAB9531602.1"/>
    <property type="molecule type" value="Genomic_DNA"/>
</dbReference>
<evidence type="ECO:0000256" key="1">
    <source>
        <dbReference type="SAM" id="MobiDB-lite"/>
    </source>
</evidence>
<feature type="region of interest" description="Disordered" evidence="1">
    <location>
        <begin position="213"/>
        <end position="272"/>
    </location>
</feature>
<dbReference type="Proteomes" id="UP001153069">
    <property type="component" value="Unassembled WGS sequence"/>
</dbReference>
<organism evidence="2 3">
    <name type="scientific">Seminavis robusta</name>
    <dbReference type="NCBI Taxonomy" id="568900"/>
    <lineage>
        <taxon>Eukaryota</taxon>
        <taxon>Sar</taxon>
        <taxon>Stramenopiles</taxon>
        <taxon>Ochrophyta</taxon>
        <taxon>Bacillariophyta</taxon>
        <taxon>Bacillariophyceae</taxon>
        <taxon>Bacillariophycidae</taxon>
        <taxon>Naviculales</taxon>
        <taxon>Naviculaceae</taxon>
        <taxon>Seminavis</taxon>
    </lineage>
</organism>
<sequence>MNISPDALKKIEDMPWNPTKGHAQSKFREYSYTNNAGHKAYFQYYMDNGENLHDMIEHAFNYPSAMEGADLNDIAKAQLFKMTLKPAARKRFHNVLTQQQADNVNELDEILRAYIENRMSELGQRAAYNQIEGLKASKKPTSIPAYAWETLFEMANDIVNWVSGPEAKLTDETLRRVFADSFPTTWITQFETVKTDDMANTTMGAITAFMTKKEKDAATSRRNNEAKQKAAGKASKAVKADGQQAKPKYKRSNGRNGNNGSSKDTGKCNRHPDGRHLWIDCFENPKNAGKSKKEIIEAAKKRRQSQKDNNDGDDNHMIVDEGEAMAIDDGRHSPAAFDPIFSTIADETERDAFLEIFSKAPAAIQLLHGKGYIGNKAMP</sequence>
<evidence type="ECO:0000313" key="3">
    <source>
        <dbReference type="Proteomes" id="UP001153069"/>
    </source>
</evidence>
<dbReference type="AlphaFoldDB" id="A0A9N8F2Q4"/>
<gene>
    <name evidence="2" type="ORF">SEMRO_3719_G350620.1</name>
</gene>
<reference evidence="2" key="1">
    <citation type="submission" date="2020-06" db="EMBL/GenBank/DDBJ databases">
        <authorList>
            <consortium name="Plant Systems Biology data submission"/>
        </authorList>
    </citation>
    <scope>NUCLEOTIDE SEQUENCE</scope>
    <source>
        <strain evidence="2">D6</strain>
    </source>
</reference>
<proteinExistence type="predicted"/>
<feature type="compositionally biased region" description="Basic and acidic residues" evidence="1">
    <location>
        <begin position="213"/>
        <end position="228"/>
    </location>
</feature>
<accession>A0A9N8F2Q4</accession>
<comment type="caution">
    <text evidence="2">The sequence shown here is derived from an EMBL/GenBank/DDBJ whole genome shotgun (WGS) entry which is preliminary data.</text>
</comment>
<protein>
    <submittedName>
        <fullName evidence="2">Uncharacterized protein</fullName>
    </submittedName>
</protein>
<evidence type="ECO:0000313" key="2">
    <source>
        <dbReference type="EMBL" id="CAB9531602.1"/>
    </source>
</evidence>
<name>A0A9N8F2Q4_9STRA</name>
<keyword evidence="3" id="KW-1185">Reference proteome</keyword>